<keyword evidence="2" id="KW-0804">Transcription</keyword>
<proteinExistence type="inferred from homology"/>
<dbReference type="Pfam" id="PF03514">
    <property type="entry name" value="GRAS"/>
    <property type="match status" value="1"/>
</dbReference>
<feature type="region of interest" description="SAW" evidence="3">
    <location>
        <begin position="405"/>
        <end position="477"/>
    </location>
</feature>
<evidence type="ECO:0000256" key="1">
    <source>
        <dbReference type="ARBA" id="ARBA00023015"/>
    </source>
</evidence>
<reference evidence="5 6" key="1">
    <citation type="journal article" date="2017" name="Nature">
        <title>The Apostasia genome and the evolution of orchids.</title>
        <authorList>
            <person name="Zhang G.Q."/>
            <person name="Liu K.W."/>
            <person name="Li Z."/>
            <person name="Lohaus R."/>
            <person name="Hsiao Y.Y."/>
            <person name="Niu S.C."/>
            <person name="Wang J.Y."/>
            <person name="Lin Y.C."/>
            <person name="Xu Q."/>
            <person name="Chen L.J."/>
            <person name="Yoshida K."/>
            <person name="Fujiwara S."/>
            <person name="Wang Z.W."/>
            <person name="Zhang Y.Q."/>
            <person name="Mitsuda N."/>
            <person name="Wang M."/>
            <person name="Liu G.H."/>
            <person name="Pecoraro L."/>
            <person name="Huang H.X."/>
            <person name="Xiao X.J."/>
            <person name="Lin M."/>
            <person name="Wu X.Y."/>
            <person name="Wu W.L."/>
            <person name="Chen Y.Y."/>
            <person name="Chang S.B."/>
            <person name="Sakamoto S."/>
            <person name="Ohme-Takagi M."/>
            <person name="Yagi M."/>
            <person name="Zeng S.J."/>
            <person name="Shen C.Y."/>
            <person name="Yeh C.M."/>
            <person name="Luo Y.B."/>
            <person name="Tsai W.C."/>
            <person name="Van de Peer Y."/>
            <person name="Liu Z.J."/>
        </authorList>
    </citation>
    <scope>NUCLEOTIDE SEQUENCE [LARGE SCALE GENOMIC DNA]</scope>
    <source>
        <strain evidence="6">cv. Shenzhen</strain>
        <tissue evidence="5">Stem</tissue>
    </source>
</reference>
<dbReference type="InterPro" id="IPR005202">
    <property type="entry name" value="TF_GRAS"/>
</dbReference>
<dbReference type="STRING" id="1088818.A0A2I0AD84"/>
<protein>
    <submittedName>
        <fullName evidence="5">Nodulation-signaling pathway 2 protein</fullName>
    </submittedName>
</protein>
<feature type="region of interest" description="Leucine repeat II (LRII)" evidence="3">
    <location>
        <begin position="262"/>
        <end position="294"/>
    </location>
</feature>
<accession>A0A2I0AD84</accession>
<dbReference type="Proteomes" id="UP000236161">
    <property type="component" value="Unassembled WGS sequence"/>
</dbReference>
<dbReference type="OrthoDB" id="646981at2759"/>
<feature type="short sequence motif" description="VHIID" evidence="3">
    <location>
        <begin position="207"/>
        <end position="211"/>
    </location>
</feature>
<dbReference type="EMBL" id="KZ451993">
    <property type="protein sequence ID" value="PKA53493.1"/>
    <property type="molecule type" value="Genomic_DNA"/>
</dbReference>
<name>A0A2I0AD84_9ASPA</name>
<sequence>MAEVSELLFPAWTSDYIITAPADKPPAVGFSPFSCSPEAMDWLGPSAPDVFGYAESSPETADHWSSAATSSSTSAVGTPADASLAGSCDGDDEKGQRLVHLLMAAAEAIAGCQGSQLAHVILARLNESLHLPLAAGEPSGMERLTSHFTVALWRLLRDGLPPADDELCSSEVVAAFELLQDLSPYVKFGHLTANQAIIEAVVGERRIHIVDFDIMEGVQWPSLMQALVTMKNVPPPAHLRITAVTRAGGRRRSPTAATSVGETGRRLAAFAASIGLPFSFRQCRLEPGGSFRPASVKVVRGEAVVFNCALHPPHQRYHSAATVGSFLAGAAALGARVVTLVEEEGTGGCAGVGEEEKGFVWRFMEEMLRYSAILDSLEAGFPEEKTARETVERVILAPRIAGAVDVAYRWRNDWVAGWSEWMSAAGFRRVVMSAANHWQAKLLLGLFNEGYGIEEDNENKLLLRWKSRPLVGASVWAAPAPSSGECGRLGLFPC</sequence>
<evidence type="ECO:0000313" key="6">
    <source>
        <dbReference type="Proteomes" id="UP000236161"/>
    </source>
</evidence>
<dbReference type="AlphaFoldDB" id="A0A2I0AD84"/>
<comment type="similarity">
    <text evidence="3">Belongs to the GRAS family.</text>
</comment>
<evidence type="ECO:0000256" key="4">
    <source>
        <dbReference type="SAM" id="MobiDB-lite"/>
    </source>
</evidence>
<keyword evidence="6" id="KW-1185">Reference proteome</keyword>
<keyword evidence="1" id="KW-0805">Transcription regulation</keyword>
<dbReference type="PROSITE" id="PS50985">
    <property type="entry name" value="GRAS"/>
    <property type="match status" value="1"/>
</dbReference>
<dbReference type="PANTHER" id="PTHR31636">
    <property type="entry name" value="OSJNBA0084A10.13 PROTEIN-RELATED"/>
    <property type="match status" value="1"/>
</dbReference>
<evidence type="ECO:0000313" key="5">
    <source>
        <dbReference type="EMBL" id="PKA53493.1"/>
    </source>
</evidence>
<feature type="compositionally biased region" description="Low complexity" evidence="4">
    <location>
        <begin position="65"/>
        <end position="75"/>
    </location>
</feature>
<organism evidence="5 6">
    <name type="scientific">Apostasia shenzhenica</name>
    <dbReference type="NCBI Taxonomy" id="1088818"/>
    <lineage>
        <taxon>Eukaryota</taxon>
        <taxon>Viridiplantae</taxon>
        <taxon>Streptophyta</taxon>
        <taxon>Embryophyta</taxon>
        <taxon>Tracheophyta</taxon>
        <taxon>Spermatophyta</taxon>
        <taxon>Magnoliopsida</taxon>
        <taxon>Liliopsida</taxon>
        <taxon>Asparagales</taxon>
        <taxon>Orchidaceae</taxon>
        <taxon>Apostasioideae</taxon>
        <taxon>Apostasia</taxon>
    </lineage>
</organism>
<gene>
    <name evidence="5" type="primary">NSP2</name>
    <name evidence="5" type="ORF">AXF42_Ash008989</name>
</gene>
<evidence type="ECO:0000256" key="2">
    <source>
        <dbReference type="ARBA" id="ARBA00023163"/>
    </source>
</evidence>
<comment type="caution">
    <text evidence="3">Lacks conserved residue(s) required for the propagation of feature annotation.</text>
</comment>
<feature type="region of interest" description="Disordered" evidence="4">
    <location>
        <begin position="62"/>
        <end position="89"/>
    </location>
</feature>
<evidence type="ECO:0000256" key="3">
    <source>
        <dbReference type="PROSITE-ProRule" id="PRU01191"/>
    </source>
</evidence>